<reference evidence="2 3" key="1">
    <citation type="submission" date="2020-05" db="EMBL/GenBank/DDBJ databases">
        <authorList>
            <person name="Campoy J."/>
            <person name="Schneeberger K."/>
            <person name="Spophaly S."/>
        </authorList>
    </citation>
    <scope>NUCLEOTIDE SEQUENCE [LARGE SCALE GENOMIC DNA]</scope>
    <source>
        <strain evidence="2">PruArmRojPasFocal</strain>
    </source>
</reference>
<dbReference type="EMBL" id="CAEKDK010000004">
    <property type="protein sequence ID" value="CAB4276581.1"/>
    <property type="molecule type" value="Genomic_DNA"/>
</dbReference>
<evidence type="ECO:0000313" key="3">
    <source>
        <dbReference type="Proteomes" id="UP000507222"/>
    </source>
</evidence>
<evidence type="ECO:0000259" key="1">
    <source>
        <dbReference type="Pfam" id="PF22936"/>
    </source>
</evidence>
<gene>
    <name evidence="2" type="ORF">CURHAP_LOCUS25713</name>
</gene>
<organism evidence="2 3">
    <name type="scientific">Prunus armeniaca</name>
    <name type="common">Apricot</name>
    <name type="synonym">Armeniaca vulgaris</name>
    <dbReference type="NCBI Taxonomy" id="36596"/>
    <lineage>
        <taxon>Eukaryota</taxon>
        <taxon>Viridiplantae</taxon>
        <taxon>Streptophyta</taxon>
        <taxon>Embryophyta</taxon>
        <taxon>Tracheophyta</taxon>
        <taxon>Spermatophyta</taxon>
        <taxon>Magnoliopsida</taxon>
        <taxon>eudicotyledons</taxon>
        <taxon>Gunneridae</taxon>
        <taxon>Pentapetalae</taxon>
        <taxon>rosids</taxon>
        <taxon>fabids</taxon>
        <taxon>Rosales</taxon>
        <taxon>Rosaceae</taxon>
        <taxon>Amygdaloideae</taxon>
        <taxon>Amygdaleae</taxon>
        <taxon>Prunus</taxon>
    </lineage>
</organism>
<proteinExistence type="predicted"/>
<dbReference type="Proteomes" id="UP000507222">
    <property type="component" value="Unassembled WGS sequence"/>
</dbReference>
<dbReference type="AlphaFoldDB" id="A0A6J5UKG3"/>
<evidence type="ECO:0000313" key="2">
    <source>
        <dbReference type="EMBL" id="CAB4276581.1"/>
    </source>
</evidence>
<feature type="domain" description="Retrovirus-related Pol polyprotein from transposon TNT 1-94-like beta-barrel" evidence="1">
    <location>
        <begin position="9"/>
        <end position="42"/>
    </location>
</feature>
<accession>A0A6J5UKG3</accession>
<protein>
    <recommendedName>
        <fullName evidence="1">Retrovirus-related Pol polyprotein from transposon TNT 1-94-like beta-barrel domain-containing protein</fullName>
    </recommendedName>
</protein>
<dbReference type="Pfam" id="PF22936">
    <property type="entry name" value="Pol_BBD"/>
    <property type="match status" value="1"/>
</dbReference>
<name>A0A6J5UKG3_PRUAR</name>
<sequence length="120" mass="13860">MENPQKNVWYLDISCSNHMCGEKSIFSTFDERDFKIWAKDNTVHTISSVFFVPSFKSNLLILRQLHEKGYEIKIIGGACQIHDQKRGLIAKAYMMTNRMFPLHIQSDDPTCFSTKVNDPA</sequence>
<dbReference type="InterPro" id="IPR054722">
    <property type="entry name" value="PolX-like_BBD"/>
</dbReference>